<proteinExistence type="predicted"/>
<dbReference type="InterPro" id="IPR017143">
    <property type="entry name" value="UCP037225"/>
</dbReference>
<comment type="caution">
    <text evidence="1">The sequence shown here is derived from an EMBL/GenBank/DDBJ whole genome shotgun (WGS) entry which is preliminary data.</text>
</comment>
<sequence>MKDFFEKTIQCPYCAEHISVTLDASAGDQDYIEDCSVCCHPMHLVLTCNEQTDEVELSVSADDEQIF</sequence>
<dbReference type="PIRSF" id="PIRSF037225">
    <property type="entry name" value="UCP037225"/>
    <property type="match status" value="1"/>
</dbReference>
<name>A0ABS3NGH7_9GAMM</name>
<dbReference type="EMBL" id="JAGDFX010000007">
    <property type="protein sequence ID" value="MBO1519437.1"/>
    <property type="molecule type" value="Genomic_DNA"/>
</dbReference>
<evidence type="ECO:0000313" key="2">
    <source>
        <dbReference type="Proteomes" id="UP000664882"/>
    </source>
</evidence>
<dbReference type="RefSeq" id="WP_208005314.1">
    <property type="nucleotide sequence ID" value="NZ_JAGDFX010000007.1"/>
</dbReference>
<dbReference type="InterPro" id="IPR025990">
    <property type="entry name" value="zinc_ribbon_bacterial"/>
</dbReference>
<dbReference type="Proteomes" id="UP000664882">
    <property type="component" value="Unassembled WGS sequence"/>
</dbReference>
<protein>
    <submittedName>
        <fullName evidence="1">CPXCG motif-containing cysteine-rich protein</fullName>
    </submittedName>
</protein>
<reference evidence="1 2" key="1">
    <citation type="submission" date="2021-03" db="EMBL/GenBank/DDBJ databases">
        <title>Oceanisphaera sp. nov., isolated from the intestine.</title>
        <authorList>
            <person name="Zhao L.-H."/>
            <person name="Shi L.-F."/>
        </authorList>
    </citation>
    <scope>NUCLEOTIDE SEQUENCE [LARGE SCALE GENOMIC DNA]</scope>
    <source>
        <strain evidence="1 2">DM8</strain>
    </source>
</reference>
<evidence type="ECO:0000313" key="1">
    <source>
        <dbReference type="EMBL" id="MBO1519437.1"/>
    </source>
</evidence>
<keyword evidence="2" id="KW-1185">Reference proteome</keyword>
<dbReference type="Pfam" id="PF14255">
    <property type="entry name" value="Zn_ribbon_21"/>
    <property type="match status" value="1"/>
</dbReference>
<organism evidence="1 2">
    <name type="scientific">Oceanisphaera pacifica</name>
    <dbReference type="NCBI Taxonomy" id="2818389"/>
    <lineage>
        <taxon>Bacteria</taxon>
        <taxon>Pseudomonadati</taxon>
        <taxon>Pseudomonadota</taxon>
        <taxon>Gammaproteobacteria</taxon>
        <taxon>Aeromonadales</taxon>
        <taxon>Aeromonadaceae</taxon>
        <taxon>Oceanisphaera</taxon>
    </lineage>
</organism>
<gene>
    <name evidence="1" type="ORF">J3U76_07325</name>
</gene>
<accession>A0ABS3NGH7</accession>